<proteinExistence type="predicted"/>
<gene>
    <name evidence="3" type="ORF">PEVE_00031691</name>
</gene>
<feature type="compositionally biased region" description="Polar residues" evidence="2">
    <location>
        <begin position="215"/>
        <end position="224"/>
    </location>
</feature>
<protein>
    <submittedName>
        <fullName evidence="3">Uncharacterized protein</fullName>
    </submittedName>
</protein>
<feature type="non-terminal residue" evidence="3">
    <location>
        <position position="1"/>
    </location>
</feature>
<evidence type="ECO:0000256" key="2">
    <source>
        <dbReference type="SAM" id="MobiDB-lite"/>
    </source>
</evidence>
<feature type="compositionally biased region" description="Basic residues" evidence="2">
    <location>
        <begin position="1066"/>
        <end position="1082"/>
    </location>
</feature>
<dbReference type="Proteomes" id="UP001159427">
    <property type="component" value="Unassembled WGS sequence"/>
</dbReference>
<keyword evidence="4" id="KW-1185">Reference proteome</keyword>
<feature type="compositionally biased region" description="Polar residues" evidence="2">
    <location>
        <begin position="78"/>
        <end position="93"/>
    </location>
</feature>
<feature type="compositionally biased region" description="Basic and acidic residues" evidence="2">
    <location>
        <begin position="126"/>
        <end position="142"/>
    </location>
</feature>
<feature type="compositionally biased region" description="Low complexity" evidence="2">
    <location>
        <begin position="872"/>
        <end position="885"/>
    </location>
</feature>
<feature type="region of interest" description="Disordered" evidence="2">
    <location>
        <begin position="1"/>
        <end position="52"/>
    </location>
</feature>
<dbReference type="EMBL" id="CALNXI010000456">
    <property type="protein sequence ID" value="CAH3027494.1"/>
    <property type="molecule type" value="Genomic_DNA"/>
</dbReference>
<feature type="compositionally biased region" description="Basic and acidic residues" evidence="2">
    <location>
        <begin position="296"/>
        <end position="315"/>
    </location>
</feature>
<comment type="caution">
    <text evidence="3">The sequence shown here is derived from an EMBL/GenBank/DDBJ whole genome shotgun (WGS) entry which is preliminary data.</text>
</comment>
<feature type="coiled-coil region" evidence="1">
    <location>
        <begin position="158"/>
        <end position="194"/>
    </location>
</feature>
<name>A0ABN8MCV3_9CNID</name>
<feature type="region of interest" description="Disordered" evidence="2">
    <location>
        <begin position="351"/>
        <end position="385"/>
    </location>
</feature>
<sequence length="1166" mass="130074">KASKASLVARGLASKSKPPAVKRVQKGQKSAAKESKPGYSLYTSDSEDQASAVDRGLNRCAALLSNILDNEDKDSTSHSRVASVSKTANSSNKKVPAVQPIGRPGKFDRQTAKAASRKVVIPTASSEDKATPSPLHRHEEVAVRSTAYNDRLVSSTPVLTAEERHKRQQLQRREAELQHELAQLKERYELLQRQQSPSHQTEQKLQLQHSMMQQLENHQQNEDSSLQRDAPQRSTGAQPENISEREGNPNSNPRKTSARRSLDYSGFSVQKIQESDYNDSRSGGRMDLVGSENNDESLKQGDHNSVQREIDTVPEPKKRVRIVSPSFTPSSYVDEELLPNTSQNLTKSLDDQAGLSEDSTTRLLTPPLKVSGKPSPGERMQSSSAENQARMIQYLVDELRALLGSTGDLEVNRLLNEIDDAAKLLPYLWEKDKTAFAVQDIEQAVKPFKVENAQLRRRLLIAHQKLKEGSLKKQEDKSSAKTDLAFELAACRSVNTVLQKQLTEEKNNKEELLRHRDQLSQNLSELQEEKKKFLLILSNKEQELLRLKRDWQQDASKLTVENKRMKSDLEAAHLSSEAEKKEVNILYLSLKQKDAEIERLKELTRGLQQSLTRLLSDIQQFQPKDIKSGSLDNPVSFDGLDNLLKRDVKTIGQPTTLGLSPAEAKSLITGNSNNTASPRLFNRKIPQTIDRSDETLTRRTQNQRPVAQGKKHLRFADRLVSQPDPSPAFTSRRLSRPLTNEYEGAGYKISEESFTNLDGMDSLEQGALEVENMEEELNSGDVSPLLSGEEEDFRRGLENLDANIARIQKNTEGNQIGPHLGGVLESVYVIPTSAAPTEDGTARGNTTPSSTYAQENLPFVNRKLDLRTKFSAPSNVSSAKSSEPSDTYTADGPQNLASYSLDPPNSFPQPTSIPAIDTISVTSPTPMGSIGDEMKTIKNLPSLPPIGSEMSENEKIPGIEEITSMQIPLSFEEEEPLEKSYATSVDFIPGDANIGYTNSSHANPTASSSNETTADARRREFVASNPGDFLETKSIHPLKLRSSQVKRQESEKEKTNQSSDKNNRDKKVRHHYAHSKLSKKRVAIPPPKPIDPIQPLMEKFQTEKEVGDIKEHVLDMEKIKPHEAIDKHLISLEPQPNIEPIEKHLTKEQSDTIEPIENHQLKTVKQ</sequence>
<feature type="compositionally biased region" description="Basic and acidic residues" evidence="2">
    <location>
        <begin position="1046"/>
        <end position="1065"/>
    </location>
</feature>
<feature type="region of interest" description="Disordered" evidence="2">
    <location>
        <begin position="67"/>
        <end position="148"/>
    </location>
</feature>
<feature type="region of interest" description="Disordered" evidence="2">
    <location>
        <begin position="215"/>
        <end position="315"/>
    </location>
</feature>
<evidence type="ECO:0000256" key="1">
    <source>
        <dbReference type="SAM" id="Coils"/>
    </source>
</evidence>
<evidence type="ECO:0000313" key="4">
    <source>
        <dbReference type="Proteomes" id="UP001159427"/>
    </source>
</evidence>
<feature type="region of interest" description="Disordered" evidence="2">
    <location>
        <begin position="995"/>
        <end position="1094"/>
    </location>
</feature>
<feature type="compositionally biased region" description="Polar residues" evidence="2">
    <location>
        <begin position="232"/>
        <end position="241"/>
    </location>
</feature>
<feature type="compositionally biased region" description="Basic and acidic residues" evidence="2">
    <location>
        <begin position="1147"/>
        <end position="1160"/>
    </location>
</feature>
<dbReference type="PANTHER" id="PTHR22367:SF2">
    <property type="entry name" value="COILED-COIL DOMAIN-CONTAINING PROTEIN 14"/>
    <property type="match status" value="1"/>
</dbReference>
<feature type="compositionally biased region" description="Polar residues" evidence="2">
    <location>
        <begin position="995"/>
        <end position="1013"/>
    </location>
</feature>
<evidence type="ECO:0000313" key="3">
    <source>
        <dbReference type="EMBL" id="CAH3027494.1"/>
    </source>
</evidence>
<dbReference type="Pfam" id="PF15254">
    <property type="entry name" value="CCDC14"/>
    <property type="match status" value="1"/>
</dbReference>
<keyword evidence="1" id="KW-0175">Coiled coil</keyword>
<feature type="region of interest" description="Disordered" evidence="2">
    <location>
        <begin position="872"/>
        <end position="920"/>
    </location>
</feature>
<dbReference type="InterPro" id="IPR029343">
    <property type="entry name" value="CCDC14"/>
</dbReference>
<accession>A0ABN8MCV3</accession>
<feature type="coiled-coil region" evidence="1">
    <location>
        <begin position="495"/>
        <end position="543"/>
    </location>
</feature>
<feature type="region of interest" description="Disordered" evidence="2">
    <location>
        <begin position="1147"/>
        <end position="1166"/>
    </location>
</feature>
<organism evidence="3 4">
    <name type="scientific">Porites evermanni</name>
    <dbReference type="NCBI Taxonomy" id="104178"/>
    <lineage>
        <taxon>Eukaryota</taxon>
        <taxon>Metazoa</taxon>
        <taxon>Cnidaria</taxon>
        <taxon>Anthozoa</taxon>
        <taxon>Hexacorallia</taxon>
        <taxon>Scleractinia</taxon>
        <taxon>Fungiina</taxon>
        <taxon>Poritidae</taxon>
        <taxon>Porites</taxon>
    </lineage>
</organism>
<reference evidence="3 4" key="1">
    <citation type="submission" date="2022-05" db="EMBL/GenBank/DDBJ databases">
        <authorList>
            <consortium name="Genoscope - CEA"/>
            <person name="William W."/>
        </authorList>
    </citation>
    <scope>NUCLEOTIDE SEQUENCE [LARGE SCALE GENOMIC DNA]</scope>
</reference>
<dbReference type="PANTHER" id="PTHR22367">
    <property type="entry name" value="COILED-COIL DOMAIN-CONTAINING PROTEIN 14"/>
    <property type="match status" value="1"/>
</dbReference>